<dbReference type="EMBL" id="JAHDYR010000066">
    <property type="protein sequence ID" value="KAG9390063.1"/>
    <property type="molecule type" value="Genomic_DNA"/>
</dbReference>
<evidence type="ECO:0000313" key="1">
    <source>
        <dbReference type="EMBL" id="KAG9390063.1"/>
    </source>
</evidence>
<organism evidence="1 2">
    <name type="scientific">Carpediemonas membranifera</name>
    <dbReference type="NCBI Taxonomy" id="201153"/>
    <lineage>
        <taxon>Eukaryota</taxon>
        <taxon>Metamonada</taxon>
        <taxon>Carpediemonas-like organisms</taxon>
        <taxon>Carpediemonas</taxon>
    </lineage>
</organism>
<comment type="caution">
    <text evidence="1">The sequence shown here is derived from an EMBL/GenBank/DDBJ whole genome shotgun (WGS) entry which is preliminary data.</text>
</comment>
<dbReference type="AlphaFoldDB" id="A0A8J6AWI7"/>
<dbReference type="InterPro" id="IPR029302">
    <property type="entry name" value="IFT43"/>
</dbReference>
<dbReference type="Proteomes" id="UP000717585">
    <property type="component" value="Unassembled WGS sequence"/>
</dbReference>
<evidence type="ECO:0000313" key="2">
    <source>
        <dbReference type="Proteomes" id="UP000717585"/>
    </source>
</evidence>
<keyword evidence="2" id="KW-1185">Reference proteome</keyword>
<protein>
    <submittedName>
        <fullName evidence="1">Uncharacterized protein</fullName>
    </submittedName>
</protein>
<reference evidence="1" key="1">
    <citation type="submission" date="2021-05" db="EMBL/GenBank/DDBJ databases">
        <title>A free-living protist that lacks canonical eukaryotic 1 DNA replication and segregation systems.</title>
        <authorList>
            <person name="Salas-Leiva D.E."/>
            <person name="Tromer E.C."/>
            <person name="Curtis B.A."/>
            <person name="Jerlstrom-Hultqvist J."/>
            <person name="Kolisko M."/>
            <person name="Yi Z."/>
            <person name="Salas-Leiva J.S."/>
            <person name="Gallot-Lavallee L."/>
            <person name="Kops G.J.P.L."/>
            <person name="Archibald J.M."/>
            <person name="Simpson A.G.B."/>
            <person name="Roger A.J."/>
        </authorList>
    </citation>
    <scope>NUCLEOTIDE SEQUENCE</scope>
    <source>
        <strain evidence="1">BICM</strain>
    </source>
</reference>
<dbReference type="GO" id="GO:0030991">
    <property type="term" value="C:intraciliary transport particle A"/>
    <property type="evidence" value="ECO:0007669"/>
    <property type="project" value="InterPro"/>
</dbReference>
<proteinExistence type="predicted"/>
<dbReference type="OrthoDB" id="264603at2759"/>
<gene>
    <name evidence="1" type="ORF">J8273_8100</name>
</gene>
<sequence>MAAPEFIPRIDTQEEDVAFRIAEPPRMNVREMESLSSMDGGKTGIPTAIRLEDGKEVDISILLQAIVPPEVLEQERLWSAENTLPSDKELAGLGSLA</sequence>
<dbReference type="Pfam" id="PF15305">
    <property type="entry name" value="IFT43"/>
    <property type="match status" value="1"/>
</dbReference>
<name>A0A8J6AWI7_9EUKA</name>
<accession>A0A8J6AWI7</accession>